<feature type="region of interest" description="Disordered" evidence="1">
    <location>
        <begin position="549"/>
        <end position="578"/>
    </location>
</feature>
<name>A0A836C238_9CHLO</name>
<feature type="transmembrane region" description="Helical" evidence="2">
    <location>
        <begin position="206"/>
        <end position="227"/>
    </location>
</feature>
<dbReference type="PANTHER" id="PTHR32100">
    <property type="entry name" value="OMEGA-6 FATTY ACID DESATURASE, CHLOROPLASTIC"/>
    <property type="match status" value="1"/>
</dbReference>
<organism evidence="3 4">
    <name type="scientific">Edaphochlamys debaryana</name>
    <dbReference type="NCBI Taxonomy" id="47281"/>
    <lineage>
        <taxon>Eukaryota</taxon>
        <taxon>Viridiplantae</taxon>
        <taxon>Chlorophyta</taxon>
        <taxon>core chlorophytes</taxon>
        <taxon>Chlorophyceae</taxon>
        <taxon>CS clade</taxon>
        <taxon>Chlamydomonadales</taxon>
        <taxon>Chlamydomonadales incertae sedis</taxon>
        <taxon>Edaphochlamys</taxon>
    </lineage>
</organism>
<dbReference type="InterPro" id="IPR012171">
    <property type="entry name" value="Fatty_acid_desaturase"/>
</dbReference>
<evidence type="ECO:0000313" key="4">
    <source>
        <dbReference type="Proteomes" id="UP000612055"/>
    </source>
</evidence>
<feature type="compositionally biased region" description="Low complexity" evidence="1">
    <location>
        <begin position="549"/>
        <end position="566"/>
    </location>
</feature>
<feature type="region of interest" description="Disordered" evidence="1">
    <location>
        <begin position="50"/>
        <end position="150"/>
    </location>
</feature>
<dbReference type="OrthoDB" id="10260134at2759"/>
<feature type="transmembrane region" description="Helical" evidence="2">
    <location>
        <begin position="396"/>
        <end position="418"/>
    </location>
</feature>
<dbReference type="Proteomes" id="UP000612055">
    <property type="component" value="Unassembled WGS sequence"/>
</dbReference>
<comment type="caution">
    <text evidence="3">The sequence shown here is derived from an EMBL/GenBank/DDBJ whole genome shotgun (WGS) entry which is preliminary data.</text>
</comment>
<keyword evidence="4" id="KW-1185">Reference proteome</keyword>
<protein>
    <submittedName>
        <fullName evidence="3">Uncharacterized protein</fullName>
    </submittedName>
</protein>
<evidence type="ECO:0000256" key="2">
    <source>
        <dbReference type="SAM" id="Phobius"/>
    </source>
</evidence>
<evidence type="ECO:0000313" key="3">
    <source>
        <dbReference type="EMBL" id="KAG2497440.1"/>
    </source>
</evidence>
<feature type="transmembrane region" description="Helical" evidence="2">
    <location>
        <begin position="370"/>
        <end position="390"/>
    </location>
</feature>
<gene>
    <name evidence="3" type="ORF">HYH03_004595</name>
</gene>
<evidence type="ECO:0000256" key="1">
    <source>
        <dbReference type="SAM" id="MobiDB-lite"/>
    </source>
</evidence>
<dbReference type="AlphaFoldDB" id="A0A836C238"/>
<reference evidence="3" key="1">
    <citation type="journal article" date="2020" name="bioRxiv">
        <title>Comparative genomics of Chlamydomonas.</title>
        <authorList>
            <person name="Craig R.J."/>
            <person name="Hasan A.R."/>
            <person name="Ness R.W."/>
            <person name="Keightley P.D."/>
        </authorList>
    </citation>
    <scope>NUCLEOTIDE SEQUENCE</scope>
    <source>
        <strain evidence="3">CCAP 11/70</strain>
    </source>
</reference>
<dbReference type="GO" id="GO:0016491">
    <property type="term" value="F:oxidoreductase activity"/>
    <property type="evidence" value="ECO:0007669"/>
    <property type="project" value="InterPro"/>
</dbReference>
<keyword evidence="2" id="KW-1133">Transmembrane helix</keyword>
<proteinExistence type="predicted"/>
<sequence>MLILHVSSGVGGRRPATAVLSLAGCIGPAARCPASSGSGTSRIQNRLTGRLAPRSTGPSAAGPSAAGPDAAGPASPAAPGGDAAPAAASTSAAAPNSAGAPAPTNGAGAGAPAPVPSPSPSPAGPEAEGAGPSPSPSPSSPAAATDATAATAAGVDLESLSEPRKYVLADEWGFSRLGCGLPAGAPPTTFGQILPERLFGYSLRSAVAAVALPLSVMAVGYGWLWFWRGVCPLWQQALCAVLIGTAYTGLFKVAHECARFAFVPQSPGLNDALGSLLMLPSLYPFPSWRLAYMSHVLSLNVLWRDTWAWHPLTKVEMATHLLSGRKGALAWARLALTTPLKLLGSIGHWAGRAWDGLDLRRFHPGSYGEILSGWAAPLLFAGLAFPAMIAAGGVSGFLTCYVAPWLVFHFWLSLLSLAAHTAPHVAFRTEDDPRYDAGAAAVSGTVTMRLPAPLEALINYANYQLPQIVAPGLPLWHAREAYDIMATKLAPYTSEAKLTMRYLTNQITRWQVYDEESHTYRPYDEVLDELRTDFATLAREREAAEAALAAATEAAGAEEGQGQSQGENGGAAPGLALA</sequence>
<feature type="compositionally biased region" description="Pro residues" evidence="1">
    <location>
        <begin position="113"/>
        <end position="123"/>
    </location>
</feature>
<keyword evidence="2" id="KW-0472">Membrane</keyword>
<accession>A0A836C238</accession>
<dbReference type="EMBL" id="JAEHOE010000014">
    <property type="protein sequence ID" value="KAG2497440.1"/>
    <property type="molecule type" value="Genomic_DNA"/>
</dbReference>
<keyword evidence="2" id="KW-0812">Transmembrane</keyword>
<feature type="compositionally biased region" description="Low complexity" evidence="1">
    <location>
        <begin position="140"/>
        <end position="150"/>
    </location>
</feature>
<feature type="compositionally biased region" description="Low complexity" evidence="1">
    <location>
        <begin position="55"/>
        <end position="112"/>
    </location>
</feature>